<dbReference type="OrthoDB" id="6332879at2759"/>
<feature type="signal peptide" evidence="1">
    <location>
        <begin position="1"/>
        <end position="31"/>
    </location>
</feature>
<proteinExistence type="predicted"/>
<evidence type="ECO:0000256" key="1">
    <source>
        <dbReference type="SAM" id="SignalP"/>
    </source>
</evidence>
<dbReference type="Proteomes" id="UP000008141">
    <property type="component" value="Unassembled WGS sequence"/>
</dbReference>
<protein>
    <submittedName>
        <fullName evidence="2">Expressed protein</fullName>
    </submittedName>
</protein>
<dbReference type="RefSeq" id="XP_005848892.1">
    <property type="nucleotide sequence ID" value="XM_005848830.1"/>
</dbReference>
<evidence type="ECO:0000313" key="3">
    <source>
        <dbReference type="Proteomes" id="UP000008141"/>
    </source>
</evidence>
<dbReference type="EMBL" id="GL433841">
    <property type="protein sequence ID" value="EFN56790.1"/>
    <property type="molecule type" value="Genomic_DNA"/>
</dbReference>
<evidence type="ECO:0000313" key="2">
    <source>
        <dbReference type="EMBL" id="EFN56790.1"/>
    </source>
</evidence>
<accession>E1ZCC4</accession>
<sequence length="387" mass="42374">MLPPCHRLAPPPRHCAMHVVLLALMSRFVLPCSSQTVPGNSNIFHGAHDYLPFRAPGGCTELPLQYSSLLGWTLDQQVDHAKRLGCPGLGSGWEWSRSVSLRYDYGDRAAFDMQYCSLCQPGLDQCVLKWFGTATWCKGRCPSSWTAVARGTDTLQPTVRDEAPYIHYGDACNAGAKVLCKLCGRKECNGCTYTWRGTAPSCYDTCEKGETVVATDTYGDGKACSVDGYGYKFLCEKCASPIYDIRGCNTPSYWQGDAWMCEGECDVGQYVYDRDKRGDGAKCQTCPLLAESRAADASLPFVASAARGKCHKRKCGAPRRGARFTDKPALRVPGVTTYAGCCKQCRITTGCLRFHVGPSGCAIYRTRAQARTVRAKRFTAAYHVLAA</sequence>
<organism evidence="3">
    <name type="scientific">Chlorella variabilis</name>
    <name type="common">Green alga</name>
    <dbReference type="NCBI Taxonomy" id="554065"/>
    <lineage>
        <taxon>Eukaryota</taxon>
        <taxon>Viridiplantae</taxon>
        <taxon>Chlorophyta</taxon>
        <taxon>core chlorophytes</taxon>
        <taxon>Trebouxiophyceae</taxon>
        <taxon>Chlorellales</taxon>
        <taxon>Chlorellaceae</taxon>
        <taxon>Chlorella clade</taxon>
        <taxon>Chlorella</taxon>
    </lineage>
</organism>
<keyword evidence="3" id="KW-1185">Reference proteome</keyword>
<keyword evidence="1" id="KW-0732">Signal</keyword>
<dbReference type="GeneID" id="17356348"/>
<reference evidence="2 3" key="1">
    <citation type="journal article" date="2010" name="Plant Cell">
        <title>The Chlorella variabilis NC64A genome reveals adaptation to photosymbiosis, coevolution with viruses, and cryptic sex.</title>
        <authorList>
            <person name="Blanc G."/>
            <person name="Duncan G."/>
            <person name="Agarkova I."/>
            <person name="Borodovsky M."/>
            <person name="Gurnon J."/>
            <person name="Kuo A."/>
            <person name="Lindquist E."/>
            <person name="Lucas S."/>
            <person name="Pangilinan J."/>
            <person name="Polle J."/>
            <person name="Salamov A."/>
            <person name="Terry A."/>
            <person name="Yamada T."/>
            <person name="Dunigan D.D."/>
            <person name="Grigoriev I.V."/>
            <person name="Claverie J.M."/>
            <person name="Van Etten J.L."/>
        </authorList>
    </citation>
    <scope>NUCLEOTIDE SEQUENCE [LARGE SCALE GENOMIC DNA]</scope>
    <source>
        <strain evidence="2 3">NC64A</strain>
    </source>
</reference>
<name>E1ZCC4_CHLVA</name>
<dbReference type="InParanoid" id="E1ZCC4"/>
<dbReference type="KEGG" id="cvr:CHLNCDRAFT_57505"/>
<feature type="chain" id="PRO_5003156181" evidence="1">
    <location>
        <begin position="32"/>
        <end position="387"/>
    </location>
</feature>
<gene>
    <name evidence="2" type="ORF">CHLNCDRAFT_57505</name>
</gene>
<dbReference type="AlphaFoldDB" id="E1ZCC4"/>